<dbReference type="OMA" id="WMETWND"/>
<proteinExistence type="predicted"/>
<dbReference type="InterPro" id="IPR022698">
    <property type="entry name" value="OrsD"/>
</dbReference>
<accession>S3EA61</accession>
<dbReference type="KEGG" id="glz:GLAREA_10915"/>
<dbReference type="Proteomes" id="UP000016922">
    <property type="component" value="Unassembled WGS sequence"/>
</dbReference>
<evidence type="ECO:0000313" key="1">
    <source>
        <dbReference type="EMBL" id="EPE35218.1"/>
    </source>
</evidence>
<dbReference type="OrthoDB" id="3546520at2759"/>
<dbReference type="GeneID" id="19469959"/>
<reference evidence="1 2" key="1">
    <citation type="journal article" date="2013" name="BMC Genomics">
        <title>Genomics-driven discovery of the pneumocandin biosynthetic gene cluster in the fungus Glarea lozoyensis.</title>
        <authorList>
            <person name="Chen L."/>
            <person name="Yue Q."/>
            <person name="Zhang X."/>
            <person name="Xiang M."/>
            <person name="Wang C."/>
            <person name="Li S."/>
            <person name="Che Y."/>
            <person name="Ortiz-Lopez F.J."/>
            <person name="Bills G.F."/>
            <person name="Liu X."/>
            <person name="An Z."/>
        </authorList>
    </citation>
    <scope>NUCLEOTIDE SEQUENCE [LARGE SCALE GENOMIC DNA]</scope>
    <source>
        <strain evidence="2">ATCC 20868 / MF5171</strain>
    </source>
</reference>
<keyword evidence="2" id="KW-1185">Reference proteome</keyword>
<protein>
    <submittedName>
        <fullName evidence="1">Uncharacterized protein</fullName>
    </submittedName>
</protein>
<organism evidence="1 2">
    <name type="scientific">Glarea lozoyensis (strain ATCC 20868 / MF5171)</name>
    <dbReference type="NCBI Taxonomy" id="1116229"/>
    <lineage>
        <taxon>Eukaryota</taxon>
        <taxon>Fungi</taxon>
        <taxon>Dikarya</taxon>
        <taxon>Ascomycota</taxon>
        <taxon>Pezizomycotina</taxon>
        <taxon>Leotiomycetes</taxon>
        <taxon>Helotiales</taxon>
        <taxon>Helotiaceae</taxon>
        <taxon>Glarea</taxon>
    </lineage>
</organism>
<dbReference type="PANTHER" id="PTHR37540">
    <property type="entry name" value="TRANSCRIPTION FACTOR (ACR-2), PUTATIVE-RELATED-RELATED"/>
    <property type="match status" value="1"/>
</dbReference>
<dbReference type="RefSeq" id="XP_008077297.1">
    <property type="nucleotide sequence ID" value="XM_008079106.1"/>
</dbReference>
<dbReference type="eggNOG" id="ENOG502SJ3X">
    <property type="taxonomic scope" value="Eukaryota"/>
</dbReference>
<evidence type="ECO:0000313" key="2">
    <source>
        <dbReference type="Proteomes" id="UP000016922"/>
    </source>
</evidence>
<dbReference type="HOGENOM" id="CLU_416804_0_0_1"/>
<name>S3EA61_GLAL2</name>
<dbReference type="EMBL" id="KE145354">
    <property type="protein sequence ID" value="EPE35218.1"/>
    <property type="molecule type" value="Genomic_DNA"/>
</dbReference>
<dbReference type="AlphaFoldDB" id="S3EA61"/>
<gene>
    <name evidence="1" type="ORF">GLAREA_10915</name>
</gene>
<dbReference type="PANTHER" id="PTHR37540:SF5">
    <property type="entry name" value="TRANSCRIPTION FACTOR DOMAIN-CONTAINING PROTEIN"/>
    <property type="match status" value="1"/>
</dbReference>
<dbReference type="Pfam" id="PF12013">
    <property type="entry name" value="OrsD"/>
    <property type="match status" value="1"/>
</dbReference>
<sequence>MANVDELYFEPTFKFLICKRHGSGVHPTKQAIKRHLRSEDHRCGGETLKQAISAFSKLSLRSLKETLEATPAVEIQPISPPIRHLKVWNGWNCTACRGYFLSTSLELLQRHAASQHGRRRGEQPLWEACKLQTFFSETRDRRYFQVASVHDFAVEVTGDDHAHGKDECKCHEGIQTCRCDDFENNTLVTRSRPSGSNSSTLSFRSMTDSPTMGTIYFPVVQGFPFQTLKRSSSPVRSLEPHHPLIEYVAKYVRLPVHRIDTLLKSEAFLSAAYPVFDSSHVDSPLNMRAVFPQSQEEPVFINALLYATVQILNRGKTTMEGLSLQEKTLKLLQEKLTSPNQTLSPPVLGAIMILKATAYKTGDRSGHIAHTAGLMNALEISTVNDIALTQAARRATFWLNLSAALVMDCKRAEHIEFPQLAIRQRQNLPDRKMEPPTGFARHKASLPDGLLGCIVDTVELQSFLQLETRSLSSLNTTQDPVDPLQASIQSQLAALAHACVDIGVVAEAVRLGVFMCYYCIWMETWNDSLIQCKLAAKLLDILESTALFGPEYPDSIWLQHMDLLLWLLLIGSSVVELDNGQVENLRQRQNSLIDSVISDFRFLKTNHSLDLKRDLQYGLNDFIYKNGWLQRRWFIKDWFKLEFLINTSDNERTFESSD</sequence>